<name>A0A1X7TS52_AMPQE</name>
<protein>
    <submittedName>
        <fullName evidence="1">Uncharacterized protein</fullName>
    </submittedName>
</protein>
<dbReference type="InParanoid" id="A0A1X7TS52"/>
<dbReference type="AlphaFoldDB" id="A0A1X7TS52"/>
<sequence>LFCLVDLFSPTILEVAVTSFSPFICDFIPARVVHPSLLPDSLEGKRDTSGVFKRIGTGTADNNYMYVFDKPVPASDAKKSHGLGKLGTTTEHLPMVVKTFEKFIVPQKFFPDTVGQNIVIENIKQSTPEVRVKFPEKASVDDVVSALVSEIQSKPIYFELSVHPFEVVRNPYFVSWLNKHYGGKDLVIEGNESLADCNVSFHQTSKPDFFILHESQDFAAISVHSEVPSLEEGPVEGDDDLCLVSVAGECKQRNHNEPQTLANMVAVAGFVTYQAIKKKLKPRIVTIYGIGCIYEEDVAQILKLQLDFQRRRSHVTKFKN</sequence>
<proteinExistence type="predicted"/>
<dbReference type="EnsemblMetazoa" id="Aqu2.1.17998_001">
    <property type="protein sequence ID" value="Aqu2.1.17998_001"/>
    <property type="gene ID" value="Aqu2.1.17998"/>
</dbReference>
<accession>A0A1X7TS52</accession>
<organism evidence="1">
    <name type="scientific">Amphimedon queenslandica</name>
    <name type="common">Sponge</name>
    <dbReference type="NCBI Taxonomy" id="400682"/>
    <lineage>
        <taxon>Eukaryota</taxon>
        <taxon>Metazoa</taxon>
        <taxon>Porifera</taxon>
        <taxon>Demospongiae</taxon>
        <taxon>Heteroscleromorpha</taxon>
        <taxon>Haplosclerida</taxon>
        <taxon>Niphatidae</taxon>
        <taxon>Amphimedon</taxon>
    </lineage>
</organism>
<evidence type="ECO:0000313" key="1">
    <source>
        <dbReference type="EnsemblMetazoa" id="Aqu2.1.17998_001"/>
    </source>
</evidence>
<reference evidence="1" key="1">
    <citation type="submission" date="2017-05" db="UniProtKB">
        <authorList>
            <consortium name="EnsemblMetazoa"/>
        </authorList>
    </citation>
    <scope>IDENTIFICATION</scope>
</reference>